<sequence>MELSRLSRVSGTPMWLLRFPEVESTLYFIERTLVISSFVVVLPLEPVSAITGILKCSRWYAASSCRVSNTLSTRKKRLLLQTEGLSTTAYWAPASIACAAKSLPSKLSPLRAKKRDPGIILRLSVETFPEEMKISCKCLICSMCSMCSAYLTPVDPNPPWPRWLSSKESLSTHSTFWYFATIIWAILSPGCNVYS</sequence>
<gene>
    <name evidence="1" type="ORF">SDC9_132904</name>
</gene>
<dbReference type="EMBL" id="VSSQ01034022">
    <property type="protein sequence ID" value="MPM85822.1"/>
    <property type="molecule type" value="Genomic_DNA"/>
</dbReference>
<name>A0A645DB71_9ZZZZ</name>
<comment type="caution">
    <text evidence="1">The sequence shown here is derived from an EMBL/GenBank/DDBJ whole genome shotgun (WGS) entry which is preliminary data.</text>
</comment>
<protein>
    <submittedName>
        <fullName evidence="1">Uncharacterized protein</fullName>
    </submittedName>
</protein>
<reference evidence="1" key="1">
    <citation type="submission" date="2019-08" db="EMBL/GenBank/DDBJ databases">
        <authorList>
            <person name="Kucharzyk K."/>
            <person name="Murdoch R.W."/>
            <person name="Higgins S."/>
            <person name="Loffler F."/>
        </authorList>
    </citation>
    <scope>NUCLEOTIDE SEQUENCE</scope>
</reference>
<accession>A0A645DB71</accession>
<evidence type="ECO:0000313" key="1">
    <source>
        <dbReference type="EMBL" id="MPM85822.1"/>
    </source>
</evidence>
<proteinExistence type="predicted"/>
<organism evidence="1">
    <name type="scientific">bioreactor metagenome</name>
    <dbReference type="NCBI Taxonomy" id="1076179"/>
    <lineage>
        <taxon>unclassified sequences</taxon>
        <taxon>metagenomes</taxon>
        <taxon>ecological metagenomes</taxon>
    </lineage>
</organism>
<dbReference type="AlphaFoldDB" id="A0A645DB71"/>